<evidence type="ECO:0000256" key="2">
    <source>
        <dbReference type="SAM" id="MobiDB-lite"/>
    </source>
</evidence>
<feature type="compositionally biased region" description="Basic and acidic residues" evidence="2">
    <location>
        <begin position="1374"/>
        <end position="1387"/>
    </location>
</feature>
<feature type="region of interest" description="Disordered" evidence="2">
    <location>
        <begin position="209"/>
        <end position="247"/>
    </location>
</feature>
<dbReference type="PANTHER" id="PTHR33870:SF16">
    <property type="entry name" value="PROTEIN, PUTATIVE-RELATED"/>
    <property type="match status" value="1"/>
</dbReference>
<feature type="compositionally biased region" description="Basic and acidic residues" evidence="2">
    <location>
        <begin position="544"/>
        <end position="568"/>
    </location>
</feature>
<feature type="compositionally biased region" description="Basic and acidic residues" evidence="2">
    <location>
        <begin position="630"/>
        <end position="650"/>
    </location>
</feature>
<name>A0A498K7M7_MALDO</name>
<dbReference type="PANTHER" id="PTHR33870">
    <property type="entry name" value="CARDIOMYOPATHY-ASSOCIATED PROTEIN"/>
    <property type="match status" value="1"/>
</dbReference>
<feature type="compositionally biased region" description="Basic and acidic residues" evidence="2">
    <location>
        <begin position="1686"/>
        <end position="1705"/>
    </location>
</feature>
<feature type="coiled-coil region" evidence="1">
    <location>
        <begin position="1006"/>
        <end position="1047"/>
    </location>
</feature>
<feature type="compositionally biased region" description="Basic and acidic residues" evidence="2">
    <location>
        <begin position="772"/>
        <end position="785"/>
    </location>
</feature>
<feature type="compositionally biased region" description="Basic and acidic residues" evidence="2">
    <location>
        <begin position="1456"/>
        <end position="1471"/>
    </location>
</feature>
<feature type="compositionally biased region" description="Basic and acidic residues" evidence="2">
    <location>
        <begin position="1626"/>
        <end position="1660"/>
    </location>
</feature>
<comment type="caution">
    <text evidence="4">The sequence shown here is derived from an EMBL/GenBank/DDBJ whole genome shotgun (WGS) entry which is preliminary data.</text>
</comment>
<feature type="compositionally biased region" description="Basic and acidic residues" evidence="2">
    <location>
        <begin position="605"/>
        <end position="620"/>
    </location>
</feature>
<evidence type="ECO:0000313" key="4">
    <source>
        <dbReference type="EMBL" id="RXI04250.1"/>
    </source>
</evidence>
<feature type="compositionally biased region" description="Basic and acidic residues" evidence="2">
    <location>
        <begin position="1668"/>
        <end position="1678"/>
    </location>
</feature>
<feature type="compositionally biased region" description="Low complexity" evidence="2">
    <location>
        <begin position="901"/>
        <end position="918"/>
    </location>
</feature>
<feature type="compositionally biased region" description="Basic and acidic residues" evidence="2">
    <location>
        <begin position="220"/>
        <end position="234"/>
    </location>
</feature>
<proteinExistence type="predicted"/>
<organism evidence="4 5">
    <name type="scientific">Malus domestica</name>
    <name type="common">Apple</name>
    <name type="synonym">Pyrus malus</name>
    <dbReference type="NCBI Taxonomy" id="3750"/>
    <lineage>
        <taxon>Eukaryota</taxon>
        <taxon>Viridiplantae</taxon>
        <taxon>Streptophyta</taxon>
        <taxon>Embryophyta</taxon>
        <taxon>Tracheophyta</taxon>
        <taxon>Spermatophyta</taxon>
        <taxon>Magnoliopsida</taxon>
        <taxon>eudicotyledons</taxon>
        <taxon>Gunneridae</taxon>
        <taxon>Pentapetalae</taxon>
        <taxon>rosids</taxon>
        <taxon>fabids</taxon>
        <taxon>Rosales</taxon>
        <taxon>Rosaceae</taxon>
        <taxon>Amygdaloideae</taxon>
        <taxon>Maleae</taxon>
        <taxon>Malus</taxon>
    </lineage>
</organism>
<keyword evidence="1" id="KW-0175">Coiled coil</keyword>
<feature type="region of interest" description="Disordered" evidence="2">
    <location>
        <begin position="434"/>
        <end position="678"/>
    </location>
</feature>
<feature type="region of interest" description="Disordered" evidence="2">
    <location>
        <begin position="901"/>
        <end position="1003"/>
    </location>
</feature>
<gene>
    <name evidence="4" type="ORF">DVH24_038524</name>
</gene>
<keyword evidence="3" id="KW-0472">Membrane</keyword>
<feature type="region of interest" description="Disordered" evidence="2">
    <location>
        <begin position="1191"/>
        <end position="1301"/>
    </location>
</feature>
<feature type="transmembrane region" description="Helical" evidence="3">
    <location>
        <begin position="38"/>
        <end position="68"/>
    </location>
</feature>
<protein>
    <submittedName>
        <fullName evidence="4">Uncharacterized protein</fullName>
    </submittedName>
</protein>
<feature type="compositionally biased region" description="Basic and acidic residues" evidence="2">
    <location>
        <begin position="1545"/>
        <end position="1576"/>
    </location>
</feature>
<feature type="compositionally biased region" description="Basic and acidic residues" evidence="2">
    <location>
        <begin position="733"/>
        <end position="751"/>
    </location>
</feature>
<evidence type="ECO:0000256" key="3">
    <source>
        <dbReference type="SAM" id="Phobius"/>
    </source>
</evidence>
<feature type="compositionally biased region" description="Polar residues" evidence="2">
    <location>
        <begin position="924"/>
        <end position="933"/>
    </location>
</feature>
<feature type="compositionally biased region" description="Basic and acidic residues" evidence="2">
    <location>
        <begin position="459"/>
        <end position="470"/>
    </location>
</feature>
<feature type="compositionally biased region" description="Polar residues" evidence="2">
    <location>
        <begin position="949"/>
        <end position="983"/>
    </location>
</feature>
<dbReference type="EMBL" id="RDQH01000329">
    <property type="protein sequence ID" value="RXI04250.1"/>
    <property type="molecule type" value="Genomic_DNA"/>
</dbReference>
<keyword evidence="3" id="KW-0812">Transmembrane</keyword>
<feature type="compositionally biased region" description="Polar residues" evidence="2">
    <location>
        <begin position="806"/>
        <end position="820"/>
    </location>
</feature>
<feature type="compositionally biased region" description="Basic and acidic residues" evidence="2">
    <location>
        <begin position="1209"/>
        <end position="1221"/>
    </location>
</feature>
<evidence type="ECO:0000313" key="5">
    <source>
        <dbReference type="Proteomes" id="UP000290289"/>
    </source>
</evidence>
<reference evidence="4 5" key="1">
    <citation type="submission" date="2018-10" db="EMBL/GenBank/DDBJ databases">
        <title>A high-quality apple genome assembly.</title>
        <authorList>
            <person name="Hu J."/>
        </authorList>
    </citation>
    <scope>NUCLEOTIDE SEQUENCE [LARGE SCALE GENOMIC DNA]</scope>
    <source>
        <strain evidence="5">cv. HFTH1</strain>
        <tissue evidence="4">Young leaf</tissue>
    </source>
</reference>
<keyword evidence="5" id="KW-1185">Reference proteome</keyword>
<feature type="compositionally biased region" description="Polar residues" evidence="2">
    <location>
        <begin position="1706"/>
        <end position="1719"/>
    </location>
</feature>
<feature type="region of interest" description="Disordered" evidence="2">
    <location>
        <begin position="728"/>
        <end position="882"/>
    </location>
</feature>
<feature type="region of interest" description="Disordered" evidence="2">
    <location>
        <begin position="1364"/>
        <end position="1399"/>
    </location>
</feature>
<feature type="compositionally biased region" description="Polar residues" evidence="2">
    <location>
        <begin position="1742"/>
        <end position="1754"/>
    </location>
</feature>
<feature type="region of interest" description="Disordered" evidence="2">
    <location>
        <begin position="1115"/>
        <end position="1166"/>
    </location>
</feature>
<dbReference type="Proteomes" id="UP000290289">
    <property type="component" value="Chromosome 3"/>
</dbReference>
<feature type="compositionally biased region" description="Basic and acidic residues" evidence="2">
    <location>
        <begin position="1117"/>
        <end position="1135"/>
    </location>
</feature>
<feature type="compositionally biased region" description="Basic and acidic residues" evidence="2">
    <location>
        <begin position="1584"/>
        <end position="1618"/>
    </location>
</feature>
<feature type="compositionally biased region" description="Basic and acidic residues" evidence="2">
    <location>
        <begin position="821"/>
        <end position="844"/>
    </location>
</feature>
<accession>A0A498K7M7</accession>
<feature type="region of interest" description="Disordered" evidence="2">
    <location>
        <begin position="1427"/>
        <end position="1770"/>
    </location>
</feature>
<sequence>MAVGAEAVLVCVWRFVKFSMKTSSLCVQKHPFISATLFFCYLFYVFFNLFVFWFPFLVCIAVLVRLFYSSGGLTFLEEVKRDEKRSSNDRVPCVKPDQPVGGGDVVNRDGSSFTRQKSRRTNVSRRCIEAGAQDYYNVGKNISVSKTLNGGLIGGTALIDRSKKAVVEEKAKCGFDQGESSAAKASAEESIQALVEQHHSVLDSDISESQLLSSDDSDEQADKLEGDGTSRGEAQESGNKAVQWTDDDQRNLMDLGLSEIERNKRLESLIARRRARKLFKMQVEKGLIDLDTIIPGQIAPILISKNHPVDYAKLASSDLDTPGSAPSILLPMQNPFDLPYDPQEEKPNLMADSFQQEFTAAHQKEMLFCRHESFSLGAASYPLEPKRKSLDGLGCSRFKKQLEIGPHDRHIERMLSGKHDEVIEALLSKARDNMSDIGNGADTAESRTESPLPATSSVEPKDEGNRETQRVIDTTATNKKENKSVEMQPHVTDDSNDESSSTSYSEDDEQSFHYARPGPSQNAGSKLRRIPPKPLDCSIPKSKSAKEPLHDSSPSAHERSRLEERLFYSERGTCHTPTYSIASDLQVEVSEVGSPPLTDGANSPTDRESVTLDGDFEKEYMWAASSQSSKTEESESKPRDVRGLSEKDLASIRFSGNNKNSKDAAESSSMQPDELDDVCSLSSSITEIYGDGQAHSLSYNGKSYDDVGQAVEKVGKLRASSSCNVLSLENQDETMKSNEQRVAHPSAKLEETNPPDETTKKVNPPAANATHSLKDEKMNAGRDGGDQILIKQEIVGEPSKAKEGTISVSSRHLEGNSANTAEREASLDTKHPTKDNKNSNRIEGDLQQETENDDKKELDAKINSNPTQGRKDEQGTVECGVSGDLNASAMQKDLVIEDVAVASTSSSSSSLSPTSVLLEDISRDQASSSNYNPERQIGAPESEVGGNVKNDSSTVKPHDSTLLTPQTAMQPVQESTSDRSNTTDSKKSQKQRMPPEKSTKEANIVLTEQAEEIGDLSQKVREATSELKKQAEEIGKVSEKAKEAAAELKKPAEETGILSQKATEEATLDLKKSAEEIGSATQKAREVVAELKKPTEEIVNVSQRATEAAAELIKPAEAIKDSSEKATKVDADLKQPVEATSNVSQKATKAATQSKIPVEEVEDVSAKATKVGADINKPVEKIGNISQKTTEAALELKKPSDEIGSISTKEARAPAEVKKPAQEIGNVSQKATEVPVQLKIPSEEVGSISQKASDAPAKLKHPSEEIGSVSQKASKVPSELKKPAEEIGSVLQKSSQTAKESKELAEKIENVQGKKIEAVAELKKPAEEIGNVSMGATAELEKPVEKVRSESQRATEGTVELKIFGEEVGSASQKETEDRAISNKSSEEIQSGSQKMTEALEKIKNPIEEIGNVLQQATMTGLELIQPAKGTGNLPQKTSVVAAESKKSAENVLGKTTEDSTELKKPPEEVRSVSQTETDASTKMKETAEETGSVPLKATEAASEMKKPAEETGSVSTKATKVPTELKRQTEEIAGASQKAVEIPGELKRPAEEIRMGSEKSIESAAELKKPAKENEAASQKVVEIPRELKRPAEEKGIGSEKSIESVAELKRTDKESEATSQKAVEIPRELKRPAEEKEIGSEKSIESAVELKKPAKESESASQKAAEISRELKRPAEEIGIGSEKSIESATELKKPAKETKDVSQETSDPATNLNKQVKASEDASQKASEPVAVLEKTTEESGNVSHKATGVSSDEKTDNGAHNATDEAIEVKKPIEKIVNVSTKATEVAPGLKKPTTEATAELKKQILPRKTLEEVTNEVDDRVVGDKEFQNKLENVSL</sequence>
<evidence type="ECO:0000256" key="1">
    <source>
        <dbReference type="SAM" id="Coils"/>
    </source>
</evidence>
<keyword evidence="3" id="KW-1133">Transmembrane helix</keyword>
<feature type="compositionally biased region" description="Polar residues" evidence="2">
    <location>
        <begin position="1138"/>
        <end position="1155"/>
    </location>
</feature>